<accession>A0ABR3YRG0</accession>
<reference evidence="1 2" key="1">
    <citation type="journal article" date="2024" name="IMA Fungus">
        <title>IMA Genome - F19 : A genome assembly and annotation guide to empower mycologists, including annotated draft genome sequences of Ceratocystis pirilliformis, Diaporthe australafricana, Fusarium ophioides, Paecilomyces lecythidis, and Sporothrix stenoceras.</title>
        <authorList>
            <person name="Aylward J."/>
            <person name="Wilson A.M."/>
            <person name="Visagie C.M."/>
            <person name="Spraker J."/>
            <person name="Barnes I."/>
            <person name="Buitendag C."/>
            <person name="Ceriani C."/>
            <person name="Del Mar Angel L."/>
            <person name="du Plessis D."/>
            <person name="Fuchs T."/>
            <person name="Gasser K."/>
            <person name="Kramer D."/>
            <person name="Li W."/>
            <person name="Munsamy K."/>
            <person name="Piso A."/>
            <person name="Price J.L."/>
            <person name="Sonnekus B."/>
            <person name="Thomas C."/>
            <person name="van der Nest A."/>
            <person name="van Dijk A."/>
            <person name="van Heerden A."/>
            <person name="van Vuuren N."/>
            <person name="Yilmaz N."/>
            <person name="Duong T.A."/>
            <person name="van der Merwe N.A."/>
            <person name="Wingfield M.J."/>
            <person name="Wingfield B.D."/>
        </authorList>
    </citation>
    <scope>NUCLEOTIDE SEQUENCE [LARGE SCALE GENOMIC DNA]</scope>
    <source>
        <strain evidence="1 2">CMW 5346</strain>
    </source>
</reference>
<protein>
    <submittedName>
        <fullName evidence="1">Uncharacterized protein</fullName>
    </submittedName>
</protein>
<dbReference type="EMBL" id="JAWCUI010000058">
    <property type="protein sequence ID" value="KAL1890883.1"/>
    <property type="molecule type" value="Genomic_DNA"/>
</dbReference>
<proteinExistence type="predicted"/>
<name>A0ABR3YRG0_9PEZI</name>
<dbReference type="Proteomes" id="UP001583186">
    <property type="component" value="Unassembled WGS sequence"/>
</dbReference>
<evidence type="ECO:0000313" key="2">
    <source>
        <dbReference type="Proteomes" id="UP001583186"/>
    </source>
</evidence>
<gene>
    <name evidence="1" type="ORF">Sste5346_008024</name>
</gene>
<organism evidence="1 2">
    <name type="scientific">Sporothrix stenoceras</name>
    <dbReference type="NCBI Taxonomy" id="5173"/>
    <lineage>
        <taxon>Eukaryota</taxon>
        <taxon>Fungi</taxon>
        <taxon>Dikarya</taxon>
        <taxon>Ascomycota</taxon>
        <taxon>Pezizomycotina</taxon>
        <taxon>Sordariomycetes</taxon>
        <taxon>Sordariomycetidae</taxon>
        <taxon>Ophiostomatales</taxon>
        <taxon>Ophiostomataceae</taxon>
        <taxon>Sporothrix</taxon>
    </lineage>
</organism>
<sequence length="451" mass="52272">MAQWLDQPRKRTLPLVPDAFPNIMVYASLRRLPGSDICDDYESAAETYCRFFPTLNIPQYVSTLTDEDKAWLDKRANRLANRAIDNELSKVSEFCWEVCAWNDVFGRILDDQSLLIDKRQYEYVEVTDKTDETGKVEKTVRVCIPDATMGLRTYNAAELKKGFNCTMPDCRDDHRLKTPDVRLARQRLLDMVRHPDCGLLVDGRWGCADLVFPFAVYEAKKNPEDHDKAEEQVHDACRTYLALLDDLARDPTTNLATYQGYEEEDPSETIRPVKPPKNPRKTDLPLYQMFAFTSSGPHWRVFVAGSLSFFSPCAIEPIWTGDVRDFRSAHKLLCLVDQIHAYAERQHRNFVMQHLHAWYVWYRAQVMDNKVVVDTKMMDDTDDEAGNNGNDCNNSNQISKDHAQDLEKIVGGKEFMKEVRTPEWLSLQHDTKYARQIQAFQTRHKKRKTTN</sequence>
<evidence type="ECO:0000313" key="1">
    <source>
        <dbReference type="EMBL" id="KAL1890883.1"/>
    </source>
</evidence>
<comment type="caution">
    <text evidence="1">The sequence shown here is derived from an EMBL/GenBank/DDBJ whole genome shotgun (WGS) entry which is preliminary data.</text>
</comment>
<keyword evidence="2" id="KW-1185">Reference proteome</keyword>